<keyword evidence="2 5" id="KW-0547">Nucleotide-binding</keyword>
<keyword evidence="9" id="KW-1185">Reference proteome</keyword>
<dbReference type="Gene3D" id="1.20.5.340">
    <property type="match status" value="1"/>
</dbReference>
<feature type="region of interest" description="Disordered" evidence="6">
    <location>
        <begin position="1"/>
        <end position="69"/>
    </location>
</feature>
<dbReference type="Gene3D" id="3.40.850.10">
    <property type="entry name" value="Kinesin motor domain"/>
    <property type="match status" value="1"/>
</dbReference>
<name>A0AAQ3RDF6_9PEZI</name>
<dbReference type="PROSITE" id="PS50067">
    <property type="entry name" value="KINESIN_MOTOR_2"/>
    <property type="match status" value="1"/>
</dbReference>
<evidence type="ECO:0000313" key="9">
    <source>
        <dbReference type="Proteomes" id="UP001303373"/>
    </source>
</evidence>
<keyword evidence="3 5" id="KW-0067">ATP-binding</keyword>
<dbReference type="PRINTS" id="PR00380">
    <property type="entry name" value="KINESINHEAVY"/>
</dbReference>
<evidence type="ECO:0000313" key="8">
    <source>
        <dbReference type="EMBL" id="WPH03118.1"/>
    </source>
</evidence>
<organism evidence="8 9">
    <name type="scientific">Acrodontium crateriforme</name>
    <dbReference type="NCBI Taxonomy" id="150365"/>
    <lineage>
        <taxon>Eukaryota</taxon>
        <taxon>Fungi</taxon>
        <taxon>Dikarya</taxon>
        <taxon>Ascomycota</taxon>
        <taxon>Pezizomycotina</taxon>
        <taxon>Dothideomycetes</taxon>
        <taxon>Dothideomycetidae</taxon>
        <taxon>Mycosphaerellales</taxon>
        <taxon>Teratosphaeriaceae</taxon>
        <taxon>Acrodontium</taxon>
    </lineage>
</organism>
<dbReference type="GO" id="GO:0005874">
    <property type="term" value="C:microtubule"/>
    <property type="evidence" value="ECO:0007669"/>
    <property type="project" value="UniProtKB-KW"/>
</dbReference>
<dbReference type="PANTHER" id="PTHR47972">
    <property type="entry name" value="KINESIN-LIKE PROTEIN KLP-3"/>
    <property type="match status" value="1"/>
</dbReference>
<dbReference type="GO" id="GO:0003777">
    <property type="term" value="F:microtubule motor activity"/>
    <property type="evidence" value="ECO:0007669"/>
    <property type="project" value="InterPro"/>
</dbReference>
<dbReference type="Proteomes" id="UP001303373">
    <property type="component" value="Chromosome 9"/>
</dbReference>
<dbReference type="InterPro" id="IPR027417">
    <property type="entry name" value="P-loop_NTPase"/>
</dbReference>
<evidence type="ECO:0000256" key="5">
    <source>
        <dbReference type="PROSITE-ProRule" id="PRU00283"/>
    </source>
</evidence>
<feature type="domain" description="Kinesin motor" evidence="7">
    <location>
        <begin position="673"/>
        <end position="1051"/>
    </location>
</feature>
<protein>
    <recommendedName>
        <fullName evidence="7">Kinesin motor domain-containing protein</fullName>
    </recommendedName>
</protein>
<feature type="region of interest" description="Disordered" evidence="6">
    <location>
        <begin position="107"/>
        <end position="258"/>
    </location>
</feature>
<evidence type="ECO:0000256" key="6">
    <source>
        <dbReference type="SAM" id="MobiDB-lite"/>
    </source>
</evidence>
<dbReference type="InterPro" id="IPR027640">
    <property type="entry name" value="Kinesin-like_fam"/>
</dbReference>
<feature type="binding site" evidence="5">
    <location>
        <begin position="766"/>
        <end position="773"/>
    </location>
    <ligand>
        <name>ATP</name>
        <dbReference type="ChEBI" id="CHEBI:30616"/>
    </ligand>
</feature>
<feature type="compositionally biased region" description="Low complexity" evidence="6">
    <location>
        <begin position="318"/>
        <end position="329"/>
    </location>
</feature>
<dbReference type="GO" id="GO:0008017">
    <property type="term" value="F:microtubule binding"/>
    <property type="evidence" value="ECO:0007669"/>
    <property type="project" value="InterPro"/>
</dbReference>
<sequence>MERPASQAENFRPSGLKPPSSRLPAPASSAAGRTLVETSQSDLNARSLPHSGLMAPSIIPSKHKVPGLPEPVAKRKTLAERAAEPINPNRSHLPGKLSISRAAEGGILGSRVPSNGFRPHASQSSISSIGRPQSRGNVLRQTFSNAPIPRLGQPHQDEEEEEADAGVMGKRKGTPTASFLTNLTLRKTRTTGDLRQQKNLQANIDARSQRSGSYMSACNRRDGESLGSDNTSRAPSSSSISSSTEQDPNAQHARIASNTSNTSLNYAFASLSITPPRREPLGQTPITRHRPSLERIKEELSPSKIPKFSCTPALRHAQSTQSLQTPSPSKHNPSKPGLRTNKSKTLQPIFLTKEMLTPLPAWDTKGRLEDMEDMYKQLRSQFASAADSKTALEESISVYKMQRGLPSLSPDESVRIDHCTVQESAQSNRELTATNRNLMSDLDRMRSDLHMTTTDLKQARRDQERDALDAERRYERQLADLISKHENEMQRAERERERATEKLKKEMEDAKRSWQEAKDEESREMINEHWDEMDQAKKNHEEAMAALQSQLDVLRQAGESRATESASEVQSLREKLSSLESQLEASKSTIASLRARIAAEESKCATLEHDKASLISKTHFLEGNQEAQSEEFTTMRKELDEAKKAMNETLDTLRKEEVLRRKLNATILELRGNIRVYTRMRPLLKDEDDPAKVEFPDADSLEGGKEMVVYAPTVVSATGKERNEKHNYSFDRTFAPGTPNNKVFDECRDLIQSVVDGYNVSILSYGQTGSGKTYGMSGPDGIIPSSIGLLLSEMQRVKEKGWEYEVDASFVEVYNETLNDLLGDAKTWDDGSDSSTKGKKKEKHEVHHDPVTGKTSVSNINSISLWPAPEGEGRRLRSSPSKNNASDISESASYIEETVAQLLETSNKNRRVAATKANERSSRSHSIFILTLRGHCDATGDKSEGVLNLVDLAGCERLNESGAEGNRKKETQAINKSLSALGDVIAALGEGKTHIPYRNSKLTYLLQNSLGGTATNGKSSRTLMLLHLSPLQQHYQESKNSLLFGSKVHSTHIGSAKKR</sequence>
<evidence type="ECO:0000256" key="3">
    <source>
        <dbReference type="ARBA" id="ARBA00022840"/>
    </source>
</evidence>
<reference evidence="8 9" key="1">
    <citation type="submission" date="2023-11" db="EMBL/GenBank/DDBJ databases">
        <title>An acidophilic fungus is an integral part of prey digestion in a carnivorous sundew plant.</title>
        <authorList>
            <person name="Tsai I.J."/>
        </authorList>
    </citation>
    <scope>NUCLEOTIDE SEQUENCE [LARGE SCALE GENOMIC DNA]</scope>
    <source>
        <strain evidence="8">169a</strain>
    </source>
</reference>
<feature type="compositionally biased region" description="Polar residues" evidence="6">
    <location>
        <begin position="121"/>
        <end position="145"/>
    </location>
</feature>
<evidence type="ECO:0000259" key="7">
    <source>
        <dbReference type="PROSITE" id="PS50067"/>
    </source>
</evidence>
<dbReference type="GO" id="GO:0005524">
    <property type="term" value="F:ATP binding"/>
    <property type="evidence" value="ECO:0007669"/>
    <property type="project" value="UniProtKB-UniRule"/>
</dbReference>
<comment type="similarity">
    <text evidence="5">Belongs to the TRAFAC class myosin-kinesin ATPase superfamily. Kinesin family.</text>
</comment>
<feature type="compositionally biased region" description="Polar residues" evidence="6">
    <location>
        <begin position="853"/>
        <end position="864"/>
    </location>
</feature>
<dbReference type="InterPro" id="IPR036961">
    <property type="entry name" value="Kinesin_motor_dom_sf"/>
</dbReference>
<dbReference type="PANTHER" id="PTHR47972:SF45">
    <property type="entry name" value="PROTEIN CLARET SEGREGATIONAL"/>
    <property type="match status" value="1"/>
</dbReference>
<feature type="compositionally biased region" description="Basic and acidic residues" evidence="6">
    <location>
        <begin position="291"/>
        <end position="301"/>
    </location>
</feature>
<gene>
    <name evidence="8" type="ORF">R9X50_00599300</name>
</gene>
<evidence type="ECO:0000256" key="4">
    <source>
        <dbReference type="ARBA" id="ARBA00023175"/>
    </source>
</evidence>
<feature type="compositionally biased region" description="Polar residues" evidence="6">
    <location>
        <begin position="878"/>
        <end position="889"/>
    </location>
</feature>
<evidence type="ECO:0000256" key="1">
    <source>
        <dbReference type="ARBA" id="ARBA00022701"/>
    </source>
</evidence>
<evidence type="ECO:0000256" key="2">
    <source>
        <dbReference type="ARBA" id="ARBA00022741"/>
    </source>
</evidence>
<dbReference type="SUPFAM" id="SSF52540">
    <property type="entry name" value="P-loop containing nucleoside triphosphate hydrolases"/>
    <property type="match status" value="1"/>
</dbReference>
<feature type="region of interest" description="Disordered" evidence="6">
    <location>
        <begin position="274"/>
        <end position="344"/>
    </location>
</feature>
<keyword evidence="1" id="KW-0493">Microtubule</keyword>
<dbReference type="AlphaFoldDB" id="A0AAQ3RDF6"/>
<dbReference type="GO" id="GO:0007018">
    <property type="term" value="P:microtubule-based movement"/>
    <property type="evidence" value="ECO:0007669"/>
    <property type="project" value="InterPro"/>
</dbReference>
<dbReference type="EMBL" id="CP138588">
    <property type="protein sequence ID" value="WPH03118.1"/>
    <property type="molecule type" value="Genomic_DNA"/>
</dbReference>
<keyword evidence="4 5" id="KW-0505">Motor protein</keyword>
<dbReference type="Pfam" id="PF00225">
    <property type="entry name" value="Kinesin"/>
    <property type="match status" value="1"/>
</dbReference>
<dbReference type="InterPro" id="IPR001752">
    <property type="entry name" value="Kinesin_motor_dom"/>
</dbReference>
<feature type="compositionally biased region" description="Low complexity" evidence="6">
    <location>
        <begin position="18"/>
        <end position="31"/>
    </location>
</feature>
<dbReference type="SMART" id="SM00129">
    <property type="entry name" value="KISc"/>
    <property type="match status" value="1"/>
</dbReference>
<proteinExistence type="inferred from homology"/>
<feature type="region of interest" description="Disordered" evidence="6">
    <location>
        <begin position="483"/>
        <end position="523"/>
    </location>
</feature>
<feature type="region of interest" description="Disordered" evidence="6">
    <location>
        <begin position="824"/>
        <end position="889"/>
    </location>
</feature>
<accession>A0AAQ3RDF6</accession>